<dbReference type="GO" id="GO:0005737">
    <property type="term" value="C:cytoplasm"/>
    <property type="evidence" value="ECO:0007669"/>
    <property type="project" value="TreeGrafter"/>
</dbReference>
<feature type="non-terminal residue" evidence="6">
    <location>
        <position position="286"/>
    </location>
</feature>
<dbReference type="InterPro" id="IPR001926">
    <property type="entry name" value="TrpB-like_PALP"/>
</dbReference>
<organism evidence="6">
    <name type="scientific">marine metagenome</name>
    <dbReference type="NCBI Taxonomy" id="408172"/>
    <lineage>
        <taxon>unclassified sequences</taxon>
        <taxon>metagenomes</taxon>
        <taxon>ecological metagenomes</taxon>
    </lineage>
</organism>
<accession>A0A382QVB2</accession>
<comment type="cofactor">
    <cofactor evidence="1">
        <name>pyridoxal 5'-phosphate</name>
        <dbReference type="ChEBI" id="CHEBI:597326"/>
    </cofactor>
</comment>
<protein>
    <recommendedName>
        <fullName evidence="7">Threonine synthase</fullName>
    </recommendedName>
</protein>
<gene>
    <name evidence="6" type="ORF">METZ01_LOCUS341669</name>
</gene>
<dbReference type="Pfam" id="PF14821">
    <property type="entry name" value="Thr_synth_N"/>
    <property type="match status" value="1"/>
</dbReference>
<feature type="domain" description="Threonine synthase N-terminal" evidence="5">
    <location>
        <begin position="4"/>
        <end position="38"/>
    </location>
</feature>
<dbReference type="NCBIfam" id="TIGR00260">
    <property type="entry name" value="thrC"/>
    <property type="match status" value="1"/>
</dbReference>
<evidence type="ECO:0000313" key="6">
    <source>
        <dbReference type="EMBL" id="SVC88815.1"/>
    </source>
</evidence>
<dbReference type="EMBL" id="UINC01116813">
    <property type="protein sequence ID" value="SVC88815.1"/>
    <property type="molecule type" value="Genomic_DNA"/>
</dbReference>
<sequence length="286" mass="30543">MTLFVSTRGGNRISLTEALFAGLAPDGGLYVPTNLTPLPPDPPRLDSIAATAHWASPSLFGGTDADLIDRVATAALTFPAPLVEVEPGIFVLELFHGPTHAFKDIAARFMAQLMAELDTQDGLRTILVATSGDTGSAVAQAFHNLEGYRVLVMFPKDGISERQRRQMTTLSGNVRALAVQGTFDDCQRMAKEAFTDPSLRKELRLTSANSINVGRLLPQSLYYTFAAASLGWSSNPAFFVAPSGNLGNLCGGLLAQMCGMPSLGFISAMNVNRGFADFLELGHFEG</sequence>
<evidence type="ECO:0000256" key="2">
    <source>
        <dbReference type="ARBA" id="ARBA00005517"/>
    </source>
</evidence>
<dbReference type="Pfam" id="PF00291">
    <property type="entry name" value="PALP"/>
    <property type="match status" value="1"/>
</dbReference>
<evidence type="ECO:0000256" key="3">
    <source>
        <dbReference type="ARBA" id="ARBA00022898"/>
    </source>
</evidence>
<reference evidence="6" key="1">
    <citation type="submission" date="2018-05" db="EMBL/GenBank/DDBJ databases">
        <authorList>
            <person name="Lanie J.A."/>
            <person name="Ng W.-L."/>
            <person name="Kazmierczak K.M."/>
            <person name="Andrzejewski T.M."/>
            <person name="Davidsen T.M."/>
            <person name="Wayne K.J."/>
            <person name="Tettelin H."/>
            <person name="Glass J.I."/>
            <person name="Rusch D."/>
            <person name="Podicherti R."/>
            <person name="Tsui H.-C.T."/>
            <person name="Winkler M.E."/>
        </authorList>
    </citation>
    <scope>NUCLEOTIDE SEQUENCE</scope>
</reference>
<dbReference type="AlphaFoldDB" id="A0A382QVB2"/>
<evidence type="ECO:0000259" key="4">
    <source>
        <dbReference type="Pfam" id="PF00291"/>
    </source>
</evidence>
<dbReference type="PANTHER" id="PTHR43515">
    <property type="entry name" value="THREONINE SYNTHASE-LIKE 1"/>
    <property type="match status" value="1"/>
</dbReference>
<name>A0A382QVB2_9ZZZZ</name>
<proteinExistence type="inferred from homology"/>
<feature type="domain" description="Tryptophan synthase beta chain-like PALP" evidence="4">
    <location>
        <begin position="89"/>
        <end position="252"/>
    </location>
</feature>
<evidence type="ECO:0000256" key="1">
    <source>
        <dbReference type="ARBA" id="ARBA00001933"/>
    </source>
</evidence>
<comment type="similarity">
    <text evidence="2">Belongs to the threonine synthase family.</text>
</comment>
<dbReference type="InterPro" id="IPR036052">
    <property type="entry name" value="TrpB-like_PALP_sf"/>
</dbReference>
<evidence type="ECO:0000259" key="5">
    <source>
        <dbReference type="Pfam" id="PF14821"/>
    </source>
</evidence>
<dbReference type="PANTHER" id="PTHR43515:SF1">
    <property type="entry name" value="THREONINE SYNTHASE-LIKE 1"/>
    <property type="match status" value="1"/>
</dbReference>
<dbReference type="InterPro" id="IPR029144">
    <property type="entry name" value="Thr_synth_N"/>
</dbReference>
<dbReference type="Gene3D" id="3.40.50.1100">
    <property type="match status" value="2"/>
</dbReference>
<keyword evidence="3" id="KW-0663">Pyridoxal phosphate</keyword>
<evidence type="ECO:0008006" key="7">
    <source>
        <dbReference type="Google" id="ProtNLM"/>
    </source>
</evidence>
<dbReference type="Gene3D" id="3.90.1380.10">
    <property type="entry name" value="Threonine synthase, N-terminal domain"/>
    <property type="match status" value="1"/>
</dbReference>
<dbReference type="SUPFAM" id="SSF53686">
    <property type="entry name" value="Tryptophan synthase beta subunit-like PLP-dependent enzymes"/>
    <property type="match status" value="1"/>
</dbReference>
<dbReference type="InterPro" id="IPR004450">
    <property type="entry name" value="Thr_synthase-like"/>
</dbReference>
<dbReference type="InterPro" id="IPR037158">
    <property type="entry name" value="Thr_synth_N_sf"/>
</dbReference>